<dbReference type="PRINTS" id="PR00080">
    <property type="entry name" value="SDRFAMILY"/>
</dbReference>
<evidence type="ECO:0000256" key="1">
    <source>
        <dbReference type="ARBA" id="ARBA00006484"/>
    </source>
</evidence>
<dbReference type="PANTHER" id="PTHR24320">
    <property type="entry name" value="RETINOL DEHYDROGENASE"/>
    <property type="match status" value="1"/>
</dbReference>
<evidence type="ECO:0000256" key="2">
    <source>
        <dbReference type="ARBA" id="ARBA00023002"/>
    </source>
</evidence>
<dbReference type="OrthoDB" id="191139at2759"/>
<keyword evidence="5" id="KW-1185">Reference proteome</keyword>
<dbReference type="GO" id="GO:0016491">
    <property type="term" value="F:oxidoreductase activity"/>
    <property type="evidence" value="ECO:0007669"/>
    <property type="project" value="UniProtKB-KW"/>
</dbReference>
<evidence type="ECO:0000313" key="4">
    <source>
        <dbReference type="EMBL" id="TVY48032.1"/>
    </source>
</evidence>
<comment type="caution">
    <text evidence="4">The sequence shown here is derived from an EMBL/GenBank/DDBJ whole genome shotgun (WGS) entry which is preliminary data.</text>
</comment>
<dbReference type="InterPro" id="IPR002347">
    <property type="entry name" value="SDR_fam"/>
</dbReference>
<sequence>MSSFNQHTTGSEVAKALTSRSTGKTFIITGPSSNSIGGATAVALAHGHPKTIFLTGRNEAKISPVIKEIKAIDSAIDVVFVKMDLASQESVRRAAAEILAGGKAGVVHGLVNNAGVMCVLPYQETVEGIELQFGINHIGHFLLTNLLLPRIVAAGPHARIVNVASTGYVLGDLDMENYNFDNGKTYHPWLAYAASKTANILFNTYLASHLQDKGVEAFALQPGMLKRQTVPPTELYIHTRDDNSLASMTEAFKIITKKYEGKTPPSGDIQGDEKTLETAASTLVFAALDPGLDGRSGLFLRNCQPFPTEGYATDAERARKLWELSEKLVGEKFDI</sequence>
<dbReference type="Proteomes" id="UP000481288">
    <property type="component" value="Unassembled WGS sequence"/>
</dbReference>
<accession>A0A7D8YNP4</accession>
<dbReference type="SUPFAM" id="SSF51735">
    <property type="entry name" value="NAD(P)-binding Rossmann-fold domains"/>
    <property type="match status" value="1"/>
</dbReference>
<dbReference type="PANTHER" id="PTHR24320:SF283">
    <property type="entry name" value="RETINOL DEHYDROGENASE 11"/>
    <property type="match status" value="1"/>
</dbReference>
<keyword evidence="2" id="KW-0560">Oxidoreductase</keyword>
<dbReference type="Gene3D" id="3.40.50.720">
    <property type="entry name" value="NAD(P)-binding Rossmann-like Domain"/>
    <property type="match status" value="1"/>
</dbReference>
<evidence type="ECO:0000313" key="5">
    <source>
        <dbReference type="Proteomes" id="UP000481288"/>
    </source>
</evidence>
<organism evidence="4 5">
    <name type="scientific">Lachnellula cervina</name>
    <dbReference type="NCBI Taxonomy" id="1316786"/>
    <lineage>
        <taxon>Eukaryota</taxon>
        <taxon>Fungi</taxon>
        <taxon>Dikarya</taxon>
        <taxon>Ascomycota</taxon>
        <taxon>Pezizomycotina</taxon>
        <taxon>Leotiomycetes</taxon>
        <taxon>Helotiales</taxon>
        <taxon>Lachnaceae</taxon>
        <taxon>Lachnellula</taxon>
    </lineage>
</organism>
<name>A0A7D8YNP4_9HELO</name>
<comment type="similarity">
    <text evidence="1 3">Belongs to the short-chain dehydrogenases/reductases (SDR) family.</text>
</comment>
<protein>
    <submittedName>
        <fullName evidence="4">Retinol dehydrogenase 11</fullName>
    </submittedName>
</protein>
<dbReference type="PRINTS" id="PR00081">
    <property type="entry name" value="GDHRDH"/>
</dbReference>
<evidence type="ECO:0000256" key="3">
    <source>
        <dbReference type="RuleBase" id="RU000363"/>
    </source>
</evidence>
<proteinExistence type="inferred from homology"/>
<reference evidence="4 5" key="1">
    <citation type="submission" date="2018-05" db="EMBL/GenBank/DDBJ databases">
        <title>Whole genome sequencing for identification of molecular markers to develop diagnostic detection tools for the regulated plant pathogen Lachnellula willkommii.</title>
        <authorList>
            <person name="Giroux E."/>
            <person name="Bilodeau G."/>
        </authorList>
    </citation>
    <scope>NUCLEOTIDE SEQUENCE [LARGE SCALE GENOMIC DNA]</scope>
    <source>
        <strain evidence="4 5">CBS 625.97</strain>
    </source>
</reference>
<gene>
    <name evidence="4" type="primary">Rdh11</name>
    <name evidence="4" type="ORF">LCER1_G008357</name>
</gene>
<dbReference type="Pfam" id="PF00106">
    <property type="entry name" value="adh_short"/>
    <property type="match status" value="1"/>
</dbReference>
<dbReference type="AlphaFoldDB" id="A0A7D8YNP4"/>
<dbReference type="EMBL" id="QGMG01001437">
    <property type="protein sequence ID" value="TVY48032.1"/>
    <property type="molecule type" value="Genomic_DNA"/>
</dbReference>
<dbReference type="InterPro" id="IPR036291">
    <property type="entry name" value="NAD(P)-bd_dom_sf"/>
</dbReference>